<evidence type="ECO:0000313" key="2">
    <source>
        <dbReference type="Proteomes" id="UP000033710"/>
    </source>
</evidence>
<reference evidence="1 2" key="1">
    <citation type="journal article" date="2014" name="BMC Genomics">
        <title>Comparative genomics of the major fungal agents of human and animal Sporotrichosis: Sporothrix schenckii and Sporothrix brasiliensis.</title>
        <authorList>
            <person name="Teixeira M.M."/>
            <person name="de Almeida L.G."/>
            <person name="Kubitschek-Barreira P."/>
            <person name="Alves F.L."/>
            <person name="Kioshima E.S."/>
            <person name="Abadio A.K."/>
            <person name="Fernandes L."/>
            <person name="Derengowski L.S."/>
            <person name="Ferreira K.S."/>
            <person name="Souza R.C."/>
            <person name="Ruiz J.C."/>
            <person name="de Andrade N.C."/>
            <person name="Paes H.C."/>
            <person name="Nicola A.M."/>
            <person name="Albuquerque P."/>
            <person name="Gerber A.L."/>
            <person name="Martins V.P."/>
            <person name="Peconick L.D."/>
            <person name="Neto A.V."/>
            <person name="Chaucanez C.B."/>
            <person name="Silva P.A."/>
            <person name="Cunha O.L."/>
            <person name="de Oliveira F.F."/>
            <person name="dos Santos T.C."/>
            <person name="Barros A.L."/>
            <person name="Soares M.A."/>
            <person name="de Oliveira L.M."/>
            <person name="Marini M.M."/>
            <person name="Villalobos-Duno H."/>
            <person name="Cunha M.M."/>
            <person name="de Hoog S."/>
            <person name="da Silveira J.F."/>
            <person name="Henrissat B."/>
            <person name="Nino-Vega G.A."/>
            <person name="Cisalpino P.S."/>
            <person name="Mora-Montes H.M."/>
            <person name="Almeida S.R."/>
            <person name="Stajich J.E."/>
            <person name="Lopes-Bezerra L.M."/>
            <person name="Vasconcelos A.T."/>
            <person name="Felipe M.S."/>
        </authorList>
    </citation>
    <scope>NUCLEOTIDE SEQUENCE [LARGE SCALE GENOMIC DNA]</scope>
    <source>
        <strain evidence="1 2">1099-18</strain>
    </source>
</reference>
<dbReference type="VEuPathDB" id="FungiDB:SPSK_06310"/>
<evidence type="ECO:0000313" key="1">
    <source>
        <dbReference type="EMBL" id="KJR89586.1"/>
    </source>
</evidence>
<comment type="caution">
    <text evidence="1">The sequence shown here is derived from an EMBL/GenBank/DDBJ whole genome shotgun (WGS) entry which is preliminary data.</text>
</comment>
<reference evidence="1 2" key="2">
    <citation type="journal article" date="2015" name="Eukaryot. Cell">
        <title>Asexual propagation of a virulent clone complex in a human and feline outbreak of sporotrichosis.</title>
        <authorList>
            <person name="Teixeira Mde M."/>
            <person name="Rodrigues A.M."/>
            <person name="Tsui C.K."/>
            <person name="de Almeida L.G."/>
            <person name="Van Diepeningen A.D."/>
            <person name="van den Ende B.G."/>
            <person name="Fernandes G.F."/>
            <person name="Kano R."/>
            <person name="Hamelin R.C."/>
            <person name="Lopes-Bezerra L.M."/>
            <person name="Vasconcelos A.T."/>
            <person name="de Hoog S."/>
            <person name="de Camargo Z.P."/>
            <person name="Felipe M.S."/>
        </authorList>
    </citation>
    <scope>NUCLEOTIDE SEQUENCE [LARGE SCALE GENOMIC DNA]</scope>
    <source>
        <strain evidence="1 2">1099-18</strain>
    </source>
</reference>
<dbReference type="RefSeq" id="XP_016592262.1">
    <property type="nucleotide sequence ID" value="XM_016733016.1"/>
</dbReference>
<accession>A0A0F2MN31</accession>
<dbReference type="Proteomes" id="UP000033710">
    <property type="component" value="Unassembled WGS sequence"/>
</dbReference>
<proteinExistence type="predicted"/>
<sequence>MANIKISAADMLVIMPPGILEEVKDFFDSCHASATIDPKAAEKSHEFLDAMYDHDANQTRLYMGQRELRSIIAEAKSFDAEKVGMAAAITFMFDSRSKNLEELEFCLSVLDELLSDTDTIKSLLHTLQGFDNTPPTSTFDQYITRQRIVYTAFKKLYLMCKASLNSQQKRYIPGEQFGMIPFEDIMYSSDGQVLIWNDSLDDWDLPDDVHPCRNMPGSNWGKFFYEMTPGDFFTKEKRPTVEWAHASPLKKVLESLQTTHFLASSATPGPALDSSSERAKQYNIQLAAATGVPYPIYDTENSERTPYNSDVSALVSNSFQHPPEKVTRPYELSRKVEEVATGNMPEVTEVQEMEAFVYRLPQ</sequence>
<dbReference type="EMBL" id="AXCR01000001">
    <property type="protein sequence ID" value="KJR89586.1"/>
    <property type="molecule type" value="Genomic_DNA"/>
</dbReference>
<organism evidence="1 2">
    <name type="scientific">Sporothrix schenckii 1099-18</name>
    <dbReference type="NCBI Taxonomy" id="1397361"/>
    <lineage>
        <taxon>Eukaryota</taxon>
        <taxon>Fungi</taxon>
        <taxon>Dikarya</taxon>
        <taxon>Ascomycota</taxon>
        <taxon>Pezizomycotina</taxon>
        <taxon>Sordariomycetes</taxon>
        <taxon>Sordariomycetidae</taxon>
        <taxon>Ophiostomatales</taxon>
        <taxon>Ophiostomataceae</taxon>
        <taxon>Sporothrix</taxon>
    </lineage>
</organism>
<gene>
    <name evidence="1" type="ORF">SPSK_06310</name>
</gene>
<name>A0A0F2MN31_SPOSC</name>
<dbReference type="AlphaFoldDB" id="A0A0F2MN31"/>
<dbReference type="KEGG" id="ssck:SPSK_06310"/>
<protein>
    <submittedName>
        <fullName evidence="1">Uncharacterized protein</fullName>
    </submittedName>
</protein>
<dbReference type="Pfam" id="PF17043">
    <property type="entry name" value="MAT1-1-2"/>
    <property type="match status" value="1"/>
</dbReference>
<dbReference type="GeneID" id="27668293"/>
<dbReference type="InterPro" id="IPR031472">
    <property type="entry name" value="MAT1-1-2/MatA-2/Smr1"/>
</dbReference>